<proteinExistence type="inferred from homology"/>
<feature type="compositionally biased region" description="Polar residues" evidence="3">
    <location>
        <begin position="818"/>
        <end position="845"/>
    </location>
</feature>
<feature type="region of interest" description="Disordered" evidence="3">
    <location>
        <begin position="638"/>
        <end position="658"/>
    </location>
</feature>
<feature type="compositionally biased region" description="Polar residues" evidence="3">
    <location>
        <begin position="853"/>
        <end position="867"/>
    </location>
</feature>
<feature type="compositionally biased region" description="Polar residues" evidence="3">
    <location>
        <begin position="676"/>
        <end position="685"/>
    </location>
</feature>
<dbReference type="GO" id="GO:0019903">
    <property type="term" value="F:protein phosphatase binding"/>
    <property type="evidence" value="ECO:0007669"/>
    <property type="project" value="InterPro"/>
</dbReference>
<feature type="compositionally biased region" description="Low complexity" evidence="3">
    <location>
        <begin position="872"/>
        <end position="895"/>
    </location>
</feature>
<protein>
    <submittedName>
        <fullName evidence="4">Uncharacterized protein</fullName>
    </submittedName>
</protein>
<reference evidence="4" key="1">
    <citation type="submission" date="2014-12" db="EMBL/GenBank/DDBJ databases">
        <title>Insight into the proteome of Arion vulgaris.</title>
        <authorList>
            <person name="Aradska J."/>
            <person name="Bulat T."/>
            <person name="Smidak R."/>
            <person name="Sarate P."/>
            <person name="Gangsoo J."/>
            <person name="Sialana F."/>
            <person name="Bilban M."/>
            <person name="Lubec G."/>
        </authorList>
    </citation>
    <scope>NUCLEOTIDE SEQUENCE</scope>
    <source>
        <tissue evidence="4">Skin</tissue>
    </source>
</reference>
<dbReference type="PANTHER" id="PTHR12634">
    <property type="entry name" value="SIT4 YEAST -ASSOCIATING PROTEIN-RELATED"/>
    <property type="match status" value="1"/>
</dbReference>
<dbReference type="SUPFAM" id="SSF48371">
    <property type="entry name" value="ARM repeat"/>
    <property type="match status" value="1"/>
</dbReference>
<evidence type="ECO:0000256" key="2">
    <source>
        <dbReference type="ARBA" id="ARBA00023306"/>
    </source>
</evidence>
<evidence type="ECO:0000256" key="1">
    <source>
        <dbReference type="ARBA" id="ARBA00006180"/>
    </source>
</evidence>
<gene>
    <name evidence="4" type="primary">ORF133760</name>
</gene>
<dbReference type="GO" id="GO:0019888">
    <property type="term" value="F:protein phosphatase regulator activity"/>
    <property type="evidence" value="ECO:0007669"/>
    <property type="project" value="TreeGrafter"/>
</dbReference>
<feature type="region of interest" description="Disordered" evidence="3">
    <location>
        <begin position="751"/>
        <end position="910"/>
    </location>
</feature>
<dbReference type="GO" id="GO:0005829">
    <property type="term" value="C:cytosol"/>
    <property type="evidence" value="ECO:0007669"/>
    <property type="project" value="TreeGrafter"/>
</dbReference>
<dbReference type="GO" id="GO:0005634">
    <property type="term" value="C:nucleus"/>
    <property type="evidence" value="ECO:0007669"/>
    <property type="project" value="TreeGrafter"/>
</dbReference>
<keyword evidence="2" id="KW-0131">Cell cycle</keyword>
<evidence type="ECO:0000256" key="3">
    <source>
        <dbReference type="SAM" id="MobiDB-lite"/>
    </source>
</evidence>
<name>A0A0B7AP48_9EUPU</name>
<dbReference type="AlphaFoldDB" id="A0A0B7AP48"/>
<feature type="compositionally biased region" description="Acidic residues" evidence="3">
    <location>
        <begin position="646"/>
        <end position="658"/>
    </location>
</feature>
<feature type="region of interest" description="Disordered" evidence="3">
    <location>
        <begin position="970"/>
        <end position="1049"/>
    </location>
</feature>
<feature type="compositionally biased region" description="Polar residues" evidence="3">
    <location>
        <begin position="896"/>
        <end position="910"/>
    </location>
</feature>
<dbReference type="InterPro" id="IPR007587">
    <property type="entry name" value="SAPS"/>
</dbReference>
<dbReference type="InterPro" id="IPR016024">
    <property type="entry name" value="ARM-type_fold"/>
</dbReference>
<organism evidence="4">
    <name type="scientific">Arion vulgaris</name>
    <dbReference type="NCBI Taxonomy" id="1028688"/>
    <lineage>
        <taxon>Eukaryota</taxon>
        <taxon>Metazoa</taxon>
        <taxon>Spiralia</taxon>
        <taxon>Lophotrochozoa</taxon>
        <taxon>Mollusca</taxon>
        <taxon>Gastropoda</taxon>
        <taxon>Heterobranchia</taxon>
        <taxon>Euthyneura</taxon>
        <taxon>Panpulmonata</taxon>
        <taxon>Eupulmonata</taxon>
        <taxon>Stylommatophora</taxon>
        <taxon>Helicina</taxon>
        <taxon>Arionoidea</taxon>
        <taxon>Arionidae</taxon>
        <taxon>Arion</taxon>
    </lineage>
</organism>
<sequence>MFWKFNLLTSSHIDTLLDKEDVTLRELMDEDDILQECKAQNRKLVDFLIQPENMEEMVKLITVDPPNDVDEKIRFKYPNTACELLTSDVARINEKLAGDEELVNKLYAFLEGVKPLNPLLASFFSKVMGLLITRKSEMIFEYLKTKDDFVGHLLYHIGTSAVMDLLLRLITCIESPDTRRAVIEWLNKEKIVEKLVDSIVASKDEDIHCNAAQSLCDIVRLGREQFIQQQDTSDPDPLLVTMEQEETVSRLLSNMFDSNKNESVLVNGLCVIHTLLEVRRQGTELSDQLPNGETDRFTQGINNVIAAIIPRLKDFHDLLVNPPKQCYSRMPTTFGCLEPPLGNTRLQVAKLITALVGANMHQVNVELTSLGTIPTLLDLNFKYEWNNFLHTQVEQCLLIILNNGPTEITGKLQHPLLAQLFSEYNLLQRLLTEWEGNEQQQNAKNGMRRGFMGHLTKIANSISGLLEKSDTSLIKEQFSGLSQDVRDNWGVFVAGPLAEVNKKNMIELMRGHPLASSSEDDDADFKDIPFPQDTAMQQAFSDYQLQQMTSNFIDQFGFNDEEFAEQDEKIEAAFSDKISSIDSEIQGNDNQHSATLFEQVCNEKIQQFDDDSDEDIWEEKPITFDKSAQHARLERLQAATARCNSSDEDSTDSGEELDSPVKILQQPAEGMDVDNSEGNWPADSSSHSEHTAMDTTYSPWEKPSPAAPVAAAITTTTPTPPEEGWADFTKLPDEPQNAENWADFTTFTDFQSSTVQGPRSSSPVEMDTTENIRGNPYVVSSNSNKHDQKDSATTVSVTVTLPGGLGDIHGTDIDEKNTSSPLPDSTSPGQHVSQTLSSSDSSFIVNGNRAPTPDSSLQHLSHSTSAAHSVESLTTDSQVSSTSSDSAVVSSASDSKIQPVNSATIHSSSSDPLLTQINEEVASYASVVASGVHAASSTTIGCVVSSSPQSVSASSSQSFLAGSGLIKTTNPVAASSSSSSRLLSESQGNGPVTSPASPTTVDATPSPLSTTSLLMADGDSSSQEPDTAQCMSSPGQKIEQARAQAKDAQEQFDAAMTVLHNGPV</sequence>
<dbReference type="Pfam" id="PF04499">
    <property type="entry name" value="SAPS"/>
    <property type="match status" value="1"/>
</dbReference>
<dbReference type="EMBL" id="HACG01035959">
    <property type="protein sequence ID" value="CEK82824.1"/>
    <property type="molecule type" value="Transcribed_RNA"/>
</dbReference>
<dbReference type="PANTHER" id="PTHR12634:SF8">
    <property type="entry name" value="FIERY MOUNTAIN, ISOFORM D"/>
    <property type="match status" value="1"/>
</dbReference>
<feature type="compositionally biased region" description="Low complexity" evidence="3">
    <location>
        <begin position="975"/>
        <end position="986"/>
    </location>
</feature>
<feature type="compositionally biased region" description="Low complexity" evidence="3">
    <location>
        <begin position="707"/>
        <end position="717"/>
    </location>
</feature>
<evidence type="ECO:0000313" key="4">
    <source>
        <dbReference type="EMBL" id="CEK82824.1"/>
    </source>
</evidence>
<accession>A0A0B7AP48</accession>
<feature type="compositionally biased region" description="Polar residues" evidence="3">
    <location>
        <begin position="987"/>
        <end position="1035"/>
    </location>
</feature>
<feature type="compositionally biased region" description="Polar residues" evidence="3">
    <location>
        <begin position="751"/>
        <end position="763"/>
    </location>
</feature>
<comment type="similarity">
    <text evidence="1">Belongs to the SAPS family.</text>
</comment>
<feature type="region of interest" description="Disordered" evidence="3">
    <location>
        <begin position="671"/>
        <end position="736"/>
    </location>
</feature>